<sequence>MNVLKLKSLIWLMAGVLVFSACKDDDTEDPTLAVSSITTTDGTDLYGATSATTVGTDQNILIGFSGTINGSTLGNVKLKNGDNTVASSVTASGSTVTIDPTEPLFGGTVYTVQINGVQSTDGATSGNVSTSFTTAGIGLGTAPQAGNQRMYLQLNGNVVDVTGNAAAGFTQVSYTTDRFGNENSAAYFGGSFGAPGTGDIVELSGDNFLFPSMTYSLWVKIDHADYPEGQSKRVFGIGVERGYFLELGDNGVAWMKVATSHEVSPDPANISFATSWSDNINGGGNTDDLTLVNYTGSISNDIMTSNDWHQIIMSYNAETTMKSIYVDGTLIAQYNLSWNSDPTFEYNMKDMAFNDLSGIEPVVGLDKTLALGFTSSRANTATGWSIYTNEQNTYKGSMDDFRIWNVALTPEQASGLYTAEKP</sequence>
<dbReference type="RefSeq" id="WP_163285992.1">
    <property type="nucleotide sequence ID" value="NZ_JAAGVY010000029.1"/>
</dbReference>
<reference evidence="4 5" key="1">
    <citation type="submission" date="2020-02" db="EMBL/GenBank/DDBJ databases">
        <title>Out from the shadows clarifying the taxonomy of the family Cryomorphaceae and related taxa by utilizing the GTDB taxonomic framework.</title>
        <authorList>
            <person name="Bowman J.P."/>
        </authorList>
    </citation>
    <scope>NUCLEOTIDE SEQUENCE [LARGE SCALE GENOMIC DNA]</scope>
    <source>
        <strain evidence="4 5">QSSC 1-22</strain>
    </source>
</reference>
<accession>A0A7K3WSU1</accession>
<organism evidence="4 5">
    <name type="scientific">Cryomorpha ignava</name>
    <dbReference type="NCBI Taxonomy" id="101383"/>
    <lineage>
        <taxon>Bacteria</taxon>
        <taxon>Pseudomonadati</taxon>
        <taxon>Bacteroidota</taxon>
        <taxon>Flavobacteriia</taxon>
        <taxon>Flavobacteriales</taxon>
        <taxon>Cryomorphaceae</taxon>
        <taxon>Cryomorpha</taxon>
    </lineage>
</organism>
<dbReference type="EMBL" id="JAAGVY010000029">
    <property type="protein sequence ID" value="NEN24598.1"/>
    <property type="molecule type" value="Genomic_DNA"/>
</dbReference>
<dbReference type="SUPFAM" id="SSF49899">
    <property type="entry name" value="Concanavalin A-like lectins/glucanases"/>
    <property type="match status" value="1"/>
</dbReference>
<dbReference type="AlphaFoldDB" id="A0A7K3WSU1"/>
<proteinExistence type="predicted"/>
<protein>
    <recommendedName>
        <fullName evidence="3">SbsA Ig-like domain-containing protein</fullName>
    </recommendedName>
</protein>
<dbReference type="Gene3D" id="2.60.120.200">
    <property type="match status" value="2"/>
</dbReference>
<dbReference type="GO" id="GO:0004553">
    <property type="term" value="F:hydrolase activity, hydrolyzing O-glycosyl compounds"/>
    <property type="evidence" value="ECO:0007669"/>
    <property type="project" value="UniProtKB-ARBA"/>
</dbReference>
<evidence type="ECO:0000313" key="4">
    <source>
        <dbReference type="EMBL" id="NEN24598.1"/>
    </source>
</evidence>
<evidence type="ECO:0000313" key="5">
    <source>
        <dbReference type="Proteomes" id="UP000486602"/>
    </source>
</evidence>
<dbReference type="InterPro" id="IPR013320">
    <property type="entry name" value="ConA-like_dom_sf"/>
</dbReference>
<dbReference type="Gene3D" id="2.60.40.1220">
    <property type="match status" value="1"/>
</dbReference>
<evidence type="ECO:0000259" key="3">
    <source>
        <dbReference type="Pfam" id="PF13205"/>
    </source>
</evidence>
<dbReference type="GO" id="GO:0005975">
    <property type="term" value="P:carbohydrate metabolic process"/>
    <property type="evidence" value="ECO:0007669"/>
    <property type="project" value="UniProtKB-ARBA"/>
</dbReference>
<keyword evidence="1 2" id="KW-0732">Signal</keyword>
<gene>
    <name evidence="4" type="ORF">G3O08_13905</name>
</gene>
<feature type="chain" id="PRO_5029574956" description="SbsA Ig-like domain-containing protein" evidence="2">
    <location>
        <begin position="24"/>
        <end position="422"/>
    </location>
</feature>
<evidence type="ECO:0000256" key="1">
    <source>
        <dbReference type="ARBA" id="ARBA00022729"/>
    </source>
</evidence>
<comment type="caution">
    <text evidence="4">The sequence shown here is derived from an EMBL/GenBank/DDBJ whole genome shotgun (WGS) entry which is preliminary data.</text>
</comment>
<feature type="domain" description="SbsA Ig-like" evidence="3">
    <location>
        <begin position="48"/>
        <end position="134"/>
    </location>
</feature>
<dbReference type="InterPro" id="IPR014755">
    <property type="entry name" value="Cu-Rt/internalin_Ig-like"/>
</dbReference>
<keyword evidence="5" id="KW-1185">Reference proteome</keyword>
<dbReference type="Proteomes" id="UP000486602">
    <property type="component" value="Unassembled WGS sequence"/>
</dbReference>
<feature type="signal peptide" evidence="2">
    <location>
        <begin position="1"/>
        <end position="23"/>
    </location>
</feature>
<dbReference type="InterPro" id="IPR032812">
    <property type="entry name" value="SbsA_Ig"/>
</dbReference>
<name>A0A7K3WSU1_9FLAO</name>
<dbReference type="Pfam" id="PF13205">
    <property type="entry name" value="Big_5"/>
    <property type="match status" value="1"/>
</dbReference>
<dbReference type="PROSITE" id="PS51257">
    <property type="entry name" value="PROKAR_LIPOPROTEIN"/>
    <property type="match status" value="1"/>
</dbReference>
<evidence type="ECO:0000256" key="2">
    <source>
        <dbReference type="SAM" id="SignalP"/>
    </source>
</evidence>